<proteinExistence type="predicted"/>
<dbReference type="VEuPathDB" id="VectorBase:BGLB020575"/>
<feature type="signal peptide" evidence="1">
    <location>
        <begin position="1"/>
        <end position="21"/>
    </location>
</feature>
<name>A0A2C9KK44_BIOGL</name>
<sequence length="399" mass="44029">MTRSSLMLALVIMASVLITSGQQSTEEAGKGLKPGTHMGKMYYVIVPHVLQPFDPVQLKPSLDFIFFGNGDRIKIVLTLSKNTFNTTKPTYVRPQERVIIIDNSGYARVSITCTFNNTCVEMLKDQLVWSFRFVSDHPFGMYVHFLVSDLSAATLTPVPVESWGKKYFVVTLGSQHYIGILAGEVGVNVTLTFNFERDYEGIVHDGYTYRLNNELNVFVQKSEGYIISTCGKSDYIGHISGTSIEGKEPFGVVSGSCSSGTMATPCSGPGKESVGRKDMAAVCKDREWGLGCKFKCSNCETDCDKFTGVCERCLPGYQDTNNSCNRPCNVYTYGQDCSQDCKFKCDGDDCLERVFGTCPSQGAIQLLDMNVRASLKPNRCHQVAKENDGYQTEDGDAVQ</sequence>
<evidence type="ECO:0000256" key="1">
    <source>
        <dbReference type="SAM" id="SignalP"/>
    </source>
</evidence>
<protein>
    <recommendedName>
        <fullName evidence="2">IgGFc-binding protein N-terminal domain-containing protein</fullName>
    </recommendedName>
</protein>
<dbReference type="KEGG" id="bgt:106066623"/>
<evidence type="ECO:0000313" key="3">
    <source>
        <dbReference type="EnsemblMetazoa" id="BGLB020575-PA"/>
    </source>
</evidence>
<accession>A0A2C9KK44</accession>
<dbReference type="VEuPathDB" id="VectorBase:BGLAX_052245"/>
<dbReference type="AlphaFoldDB" id="A0A2C9KK44"/>
<dbReference type="Gene3D" id="2.170.300.10">
    <property type="entry name" value="Tie2 ligand-binding domain superfamily"/>
    <property type="match status" value="1"/>
</dbReference>
<evidence type="ECO:0000259" key="2">
    <source>
        <dbReference type="Pfam" id="PF17517"/>
    </source>
</evidence>
<gene>
    <name evidence="3" type="primary">106066623</name>
</gene>
<dbReference type="Pfam" id="PF17517">
    <property type="entry name" value="IgGFc_binding"/>
    <property type="match status" value="1"/>
</dbReference>
<organism evidence="3 4">
    <name type="scientific">Biomphalaria glabrata</name>
    <name type="common">Bloodfluke planorb</name>
    <name type="synonym">Freshwater snail</name>
    <dbReference type="NCBI Taxonomy" id="6526"/>
    <lineage>
        <taxon>Eukaryota</taxon>
        <taxon>Metazoa</taxon>
        <taxon>Spiralia</taxon>
        <taxon>Lophotrochozoa</taxon>
        <taxon>Mollusca</taxon>
        <taxon>Gastropoda</taxon>
        <taxon>Heterobranchia</taxon>
        <taxon>Euthyneura</taxon>
        <taxon>Panpulmonata</taxon>
        <taxon>Hygrophila</taxon>
        <taxon>Lymnaeoidea</taxon>
        <taxon>Planorbidae</taxon>
        <taxon>Biomphalaria</taxon>
    </lineage>
</organism>
<dbReference type="EnsemblMetazoa" id="BGLB020575-RA">
    <property type="protein sequence ID" value="BGLB020575-PA"/>
    <property type="gene ID" value="BGLB020575"/>
</dbReference>
<keyword evidence="1" id="KW-0732">Signal</keyword>
<dbReference type="VEuPathDB" id="VectorBase:BGLAX_049090"/>
<feature type="chain" id="PRO_5012677367" description="IgGFc-binding protein N-terminal domain-containing protein" evidence="1">
    <location>
        <begin position="22"/>
        <end position="399"/>
    </location>
</feature>
<reference evidence="3" key="1">
    <citation type="submission" date="2020-05" db="UniProtKB">
        <authorList>
            <consortium name="EnsemblMetazoa"/>
        </authorList>
    </citation>
    <scope>IDENTIFICATION</scope>
    <source>
        <strain evidence="3">BB02</strain>
    </source>
</reference>
<dbReference type="Proteomes" id="UP000076420">
    <property type="component" value="Unassembled WGS sequence"/>
</dbReference>
<dbReference type="InterPro" id="IPR035234">
    <property type="entry name" value="IgGFc-bd_N"/>
</dbReference>
<dbReference type="OrthoDB" id="6046829at2759"/>
<evidence type="ECO:0000313" key="4">
    <source>
        <dbReference type="Proteomes" id="UP000076420"/>
    </source>
</evidence>
<feature type="domain" description="IgGFc-binding protein N-terminal" evidence="2">
    <location>
        <begin position="158"/>
        <end position="257"/>
    </location>
</feature>